<evidence type="ECO:0000256" key="1">
    <source>
        <dbReference type="SAM" id="MobiDB-lite"/>
    </source>
</evidence>
<evidence type="ECO:0000313" key="2">
    <source>
        <dbReference type="EMBL" id="WVZ88417.1"/>
    </source>
</evidence>
<name>A0AAQ3UDQ1_PASNO</name>
<dbReference type="Proteomes" id="UP001341281">
    <property type="component" value="Chromosome 08"/>
</dbReference>
<dbReference type="AlphaFoldDB" id="A0AAQ3UDQ1"/>
<dbReference type="EMBL" id="CP144752">
    <property type="protein sequence ID" value="WVZ88417.1"/>
    <property type="molecule type" value="Genomic_DNA"/>
</dbReference>
<organism evidence="2 3">
    <name type="scientific">Paspalum notatum var. saurae</name>
    <dbReference type="NCBI Taxonomy" id="547442"/>
    <lineage>
        <taxon>Eukaryota</taxon>
        <taxon>Viridiplantae</taxon>
        <taxon>Streptophyta</taxon>
        <taxon>Embryophyta</taxon>
        <taxon>Tracheophyta</taxon>
        <taxon>Spermatophyta</taxon>
        <taxon>Magnoliopsida</taxon>
        <taxon>Liliopsida</taxon>
        <taxon>Poales</taxon>
        <taxon>Poaceae</taxon>
        <taxon>PACMAD clade</taxon>
        <taxon>Panicoideae</taxon>
        <taxon>Andropogonodae</taxon>
        <taxon>Paspaleae</taxon>
        <taxon>Paspalinae</taxon>
        <taxon>Paspalum</taxon>
    </lineage>
</organism>
<feature type="compositionally biased region" description="Basic and acidic residues" evidence="1">
    <location>
        <begin position="40"/>
        <end position="60"/>
    </location>
</feature>
<accession>A0AAQ3UDQ1</accession>
<proteinExistence type="predicted"/>
<evidence type="ECO:0000313" key="3">
    <source>
        <dbReference type="Proteomes" id="UP001341281"/>
    </source>
</evidence>
<keyword evidence="3" id="KW-1185">Reference proteome</keyword>
<protein>
    <submittedName>
        <fullName evidence="2">Uncharacterized protein</fullName>
    </submittedName>
</protein>
<gene>
    <name evidence="2" type="ORF">U9M48_034943</name>
</gene>
<reference evidence="2 3" key="1">
    <citation type="submission" date="2024-02" db="EMBL/GenBank/DDBJ databases">
        <title>High-quality chromosome-scale genome assembly of Pensacola bahiagrass (Paspalum notatum Flugge var. saurae).</title>
        <authorList>
            <person name="Vega J.M."/>
            <person name="Podio M."/>
            <person name="Orjuela J."/>
            <person name="Siena L.A."/>
            <person name="Pessino S.C."/>
            <person name="Combes M.C."/>
            <person name="Mariac C."/>
            <person name="Albertini E."/>
            <person name="Pupilli F."/>
            <person name="Ortiz J.P.A."/>
            <person name="Leblanc O."/>
        </authorList>
    </citation>
    <scope>NUCLEOTIDE SEQUENCE [LARGE SCALE GENOMIC DNA]</scope>
    <source>
        <strain evidence="2">R1</strain>
        <tissue evidence="2">Leaf</tissue>
    </source>
</reference>
<feature type="region of interest" description="Disordered" evidence="1">
    <location>
        <begin position="1"/>
        <end position="78"/>
    </location>
</feature>
<sequence>MPRPEDPSCLVHHGTRGCLPRGEQQPPRLPDNPASLAQDIVDRITERGRRSDPPVGRERTEEEEEEAAAQDLPQVVTD</sequence>